<evidence type="ECO:0000313" key="3">
    <source>
        <dbReference type="EMBL" id="QAU49486.1"/>
    </source>
</evidence>
<evidence type="ECO:0000313" key="5">
    <source>
        <dbReference type="Proteomes" id="UP000288972"/>
    </source>
</evidence>
<reference evidence="3 5" key="1">
    <citation type="submission" date="2018-06" db="EMBL/GenBank/DDBJ databases">
        <title>Comparative genomics of rhizobia nodulating Arachis hypogaea in China.</title>
        <authorList>
            <person name="Li Y."/>
        </authorList>
    </citation>
    <scope>NUCLEOTIDE SEQUENCE [LARGE SCALE GENOMIC DNA]</scope>
    <source>
        <strain evidence="3 5">CCBAU 51670</strain>
    </source>
</reference>
<dbReference type="InterPro" id="IPR004045">
    <property type="entry name" value="Glutathione_S-Trfase_N"/>
</dbReference>
<dbReference type="SFLD" id="SFLDG01150">
    <property type="entry name" value="Main.1:_Beta-like"/>
    <property type="match status" value="1"/>
</dbReference>
<dbReference type="SUPFAM" id="SSF47616">
    <property type="entry name" value="GST C-terminal domain-like"/>
    <property type="match status" value="1"/>
</dbReference>
<dbReference type="InterPro" id="IPR036249">
    <property type="entry name" value="Thioredoxin-like_sf"/>
</dbReference>
<evidence type="ECO:0000259" key="2">
    <source>
        <dbReference type="PROSITE" id="PS50404"/>
    </source>
</evidence>
<dbReference type="InterPro" id="IPR004046">
    <property type="entry name" value="GST_C"/>
</dbReference>
<dbReference type="Gene3D" id="1.20.1050.10">
    <property type="match status" value="1"/>
</dbReference>
<dbReference type="Pfam" id="PF02798">
    <property type="entry name" value="GST_N"/>
    <property type="match status" value="1"/>
</dbReference>
<evidence type="ECO:0000313" key="4">
    <source>
        <dbReference type="EMBL" id="RXH17605.1"/>
    </source>
</evidence>
<organism evidence="3 5">
    <name type="scientific">Bradyrhizobium guangzhouense</name>
    <dbReference type="NCBI Taxonomy" id="1325095"/>
    <lineage>
        <taxon>Bacteria</taxon>
        <taxon>Pseudomonadati</taxon>
        <taxon>Pseudomonadota</taxon>
        <taxon>Alphaproteobacteria</taxon>
        <taxon>Hyphomicrobiales</taxon>
        <taxon>Nitrobacteraceae</taxon>
        <taxon>Bradyrhizobium</taxon>
    </lineage>
</organism>
<dbReference type="Gene3D" id="3.40.30.10">
    <property type="entry name" value="Glutaredoxin"/>
    <property type="match status" value="1"/>
</dbReference>
<comment type="similarity">
    <text evidence="1">Belongs to the GST superfamily.</text>
</comment>
<dbReference type="InterPro" id="IPR040079">
    <property type="entry name" value="Glutathione_S-Trfase"/>
</dbReference>
<dbReference type="SFLD" id="SFLDG00358">
    <property type="entry name" value="Main_(cytGST)"/>
    <property type="match status" value="1"/>
</dbReference>
<dbReference type="PROSITE" id="PS50404">
    <property type="entry name" value="GST_NTER"/>
    <property type="match status" value="1"/>
</dbReference>
<gene>
    <name evidence="4" type="ORF">EAS56_00465</name>
    <name evidence="3" type="ORF">XH91_31755</name>
</gene>
<dbReference type="Pfam" id="PF00043">
    <property type="entry name" value="GST_C"/>
    <property type="match status" value="1"/>
</dbReference>
<dbReference type="RefSeq" id="WP_128954240.1">
    <property type="nucleotide sequence ID" value="NZ_CP030053.1"/>
</dbReference>
<feature type="domain" description="GST N-terminal" evidence="2">
    <location>
        <begin position="4"/>
        <end position="85"/>
    </location>
</feature>
<dbReference type="Proteomes" id="UP000290401">
    <property type="component" value="Unassembled WGS sequence"/>
</dbReference>
<dbReference type="SUPFAM" id="SSF52833">
    <property type="entry name" value="Thioredoxin-like"/>
    <property type="match status" value="1"/>
</dbReference>
<dbReference type="EMBL" id="CP030053">
    <property type="protein sequence ID" value="QAU49486.1"/>
    <property type="molecule type" value="Genomic_DNA"/>
</dbReference>
<dbReference type="EMBL" id="RDQZ01000001">
    <property type="protein sequence ID" value="RXH17605.1"/>
    <property type="molecule type" value="Genomic_DNA"/>
</dbReference>
<dbReference type="InterPro" id="IPR036282">
    <property type="entry name" value="Glutathione-S-Trfase_C_sf"/>
</dbReference>
<sequence length="214" mass="23620">MTDPNRITLYYAPQSRATGTRVLLEELGAPYDLHVLNMKAGEQRRPPYLAINPLGKVPAVKHGEALVTEQVAIYIYLADLFPQAGLAPAPNDPLRGPYLRWIAYYGSSFEPALIDKFMQRDPAPITQSPYADYDTMLGALEAQLAGGPYLLGERMTAADILWGVAFSWTMMFGIVPKKDVFVRYSERITLRPAFQRISAADDEMAVQHAAAAGA</sequence>
<evidence type="ECO:0000256" key="1">
    <source>
        <dbReference type="RuleBase" id="RU003494"/>
    </source>
</evidence>
<dbReference type="KEGG" id="bgz:XH91_31755"/>
<protein>
    <submittedName>
        <fullName evidence="3 4">Glutathione S-transferase</fullName>
    </submittedName>
</protein>
<name>A0AAE5X697_9BRAD</name>
<dbReference type="PANTHER" id="PTHR44051:SF21">
    <property type="entry name" value="GLUTATHIONE S-TRANSFERASE FAMILY PROTEIN"/>
    <property type="match status" value="1"/>
</dbReference>
<dbReference type="AlphaFoldDB" id="A0AAE5X697"/>
<proteinExistence type="inferred from homology"/>
<dbReference type="Proteomes" id="UP000288972">
    <property type="component" value="Chromosome"/>
</dbReference>
<dbReference type="SFLD" id="SFLDS00019">
    <property type="entry name" value="Glutathione_Transferase_(cytos"/>
    <property type="match status" value="1"/>
</dbReference>
<dbReference type="PANTHER" id="PTHR44051">
    <property type="entry name" value="GLUTATHIONE S-TRANSFERASE-RELATED"/>
    <property type="match status" value="1"/>
</dbReference>
<dbReference type="CDD" id="cd03046">
    <property type="entry name" value="GST_N_GTT1_like"/>
    <property type="match status" value="1"/>
</dbReference>
<keyword evidence="6" id="KW-1185">Reference proteome</keyword>
<accession>A0AAE5X697</accession>
<dbReference type="CDD" id="cd03207">
    <property type="entry name" value="GST_C_8"/>
    <property type="match status" value="1"/>
</dbReference>
<reference evidence="4 6" key="2">
    <citation type="submission" date="2018-10" db="EMBL/GenBank/DDBJ databases">
        <title>Bradyrhizobium sp. nov., effective nodules isolated from peanut in China.</title>
        <authorList>
            <person name="Li Y."/>
        </authorList>
    </citation>
    <scope>NUCLEOTIDE SEQUENCE [LARGE SCALE GENOMIC DNA]</scope>
    <source>
        <strain evidence="4 6">CCBAU 53426</strain>
    </source>
</reference>
<evidence type="ECO:0000313" key="6">
    <source>
        <dbReference type="Proteomes" id="UP000290401"/>
    </source>
</evidence>